<dbReference type="RefSeq" id="WP_310458038.1">
    <property type="nucleotide sequence ID" value="NZ_JAVKPH010000017.1"/>
</dbReference>
<dbReference type="SUPFAM" id="SSF48264">
    <property type="entry name" value="Cytochrome P450"/>
    <property type="match status" value="1"/>
</dbReference>
<accession>A0ABU1FBH9</accession>
<evidence type="ECO:0000313" key="3">
    <source>
        <dbReference type="Proteomes" id="UP001247754"/>
    </source>
</evidence>
<gene>
    <name evidence="2" type="ORF">RGD00_14380</name>
</gene>
<dbReference type="PRINTS" id="PR00385">
    <property type="entry name" value="P450"/>
</dbReference>
<dbReference type="InterPro" id="IPR036396">
    <property type="entry name" value="Cyt_P450_sf"/>
</dbReference>
<dbReference type="EMBL" id="JAVKPH010000017">
    <property type="protein sequence ID" value="MDR5653799.1"/>
    <property type="molecule type" value="Genomic_DNA"/>
</dbReference>
<proteinExistence type="inferred from homology"/>
<keyword evidence="3" id="KW-1185">Reference proteome</keyword>
<dbReference type="InterPro" id="IPR002397">
    <property type="entry name" value="Cyt_P450_B"/>
</dbReference>
<dbReference type="PANTHER" id="PTHR46696">
    <property type="entry name" value="P450, PUTATIVE (EUROFUNG)-RELATED"/>
    <property type="match status" value="1"/>
</dbReference>
<protein>
    <submittedName>
        <fullName evidence="2">Cytochrome P450</fullName>
    </submittedName>
</protein>
<dbReference type="Pfam" id="PF00067">
    <property type="entry name" value="p450"/>
    <property type="match status" value="2"/>
</dbReference>
<comment type="caution">
    <text evidence="2">The sequence shown here is derived from an EMBL/GenBank/DDBJ whole genome shotgun (WGS) entry which is preliminary data.</text>
</comment>
<evidence type="ECO:0000313" key="2">
    <source>
        <dbReference type="EMBL" id="MDR5653799.1"/>
    </source>
</evidence>
<dbReference type="PRINTS" id="PR00359">
    <property type="entry name" value="BP450"/>
</dbReference>
<reference evidence="2 3" key="1">
    <citation type="submission" date="2023-09" db="EMBL/GenBank/DDBJ databases">
        <title>Xinfangfangia sedmenti sp. nov., isolated the sedment.</title>
        <authorList>
            <person name="Xu L."/>
        </authorList>
    </citation>
    <scope>NUCLEOTIDE SEQUENCE [LARGE SCALE GENOMIC DNA]</scope>
    <source>
        <strain evidence="2 3">LG-4</strain>
    </source>
</reference>
<dbReference type="Proteomes" id="UP001247754">
    <property type="component" value="Unassembled WGS sequence"/>
</dbReference>
<organism evidence="2 3">
    <name type="scientific">Ruixingdingia sedimenti</name>
    <dbReference type="NCBI Taxonomy" id="3073604"/>
    <lineage>
        <taxon>Bacteria</taxon>
        <taxon>Pseudomonadati</taxon>
        <taxon>Pseudomonadota</taxon>
        <taxon>Alphaproteobacteria</taxon>
        <taxon>Rhodobacterales</taxon>
        <taxon>Paracoccaceae</taxon>
        <taxon>Ruixingdingia</taxon>
    </lineage>
</organism>
<sequence length="424" mass="47624">MTSPTATGTCPFHTAGGEKPVGPLPYYRDTLYAEQAAARAEMPVYYVPDLDYWVVTKYEDCFRILNDHEHFNSVNVAERPVPLHPDAIKILQEGGFAPEPSQASLSAPRHTRIRNAMNSILNVKTFLPLEPQIRALTVEMLDRFEGRNRVDLLEELTYELPAHVIFLILGIPSKDVQAVKTWAGNRTVIDFSPSTTEQQIDGAKNLVAYWKYIKALVQDRLENPRDDFTSRLLEWRNGDDGILTLNEIATLTYSLSFAGHETTTNQLTNLIRELMHQRAAWDAICADPKQIPNVIEEGLRLDGSVIHWRRTVIKDTELSGVALPAGARLMMSFAAANRDPDQFPEPDLLDPARKNARKQLTFGHGMHVCHGAALARLEMKVVLEELTKRYPDMHLAADKPVDHLLSYVFRAATALWVDLGPKAG</sequence>
<dbReference type="Gene3D" id="1.10.630.10">
    <property type="entry name" value="Cytochrome P450"/>
    <property type="match status" value="1"/>
</dbReference>
<dbReference type="PANTHER" id="PTHR46696:SF6">
    <property type="entry name" value="P450, PUTATIVE (EUROFUNG)-RELATED"/>
    <property type="match status" value="1"/>
</dbReference>
<dbReference type="InterPro" id="IPR001128">
    <property type="entry name" value="Cyt_P450"/>
</dbReference>
<comment type="similarity">
    <text evidence="1">Belongs to the cytochrome P450 family.</text>
</comment>
<name>A0ABU1FBH9_9RHOB</name>
<evidence type="ECO:0000256" key="1">
    <source>
        <dbReference type="ARBA" id="ARBA00010617"/>
    </source>
</evidence>